<keyword evidence="2" id="KW-1185">Reference proteome</keyword>
<protein>
    <recommendedName>
        <fullName evidence="3">Transposase</fullName>
    </recommendedName>
</protein>
<evidence type="ECO:0008006" key="3">
    <source>
        <dbReference type="Google" id="ProtNLM"/>
    </source>
</evidence>
<accession>A0ABY3PT98</accession>
<gene>
    <name evidence="1" type="ORF">ISF26_05200</name>
</gene>
<organism evidence="1 2">
    <name type="scientific">Gloeobacter morelensis MG652769</name>
    <dbReference type="NCBI Taxonomy" id="2781736"/>
    <lineage>
        <taxon>Bacteria</taxon>
        <taxon>Bacillati</taxon>
        <taxon>Cyanobacteriota</taxon>
        <taxon>Cyanophyceae</taxon>
        <taxon>Gloeobacterales</taxon>
        <taxon>Gloeobacteraceae</taxon>
        <taxon>Gloeobacter</taxon>
        <taxon>Gloeobacter morelensis</taxon>
    </lineage>
</organism>
<dbReference type="Proteomes" id="UP001054846">
    <property type="component" value="Chromosome"/>
</dbReference>
<proteinExistence type="predicted"/>
<evidence type="ECO:0000313" key="2">
    <source>
        <dbReference type="Proteomes" id="UP001054846"/>
    </source>
</evidence>
<dbReference type="EMBL" id="CP063845">
    <property type="protein sequence ID" value="UFP96906.1"/>
    <property type="molecule type" value="Genomic_DNA"/>
</dbReference>
<reference evidence="1 2" key="1">
    <citation type="journal article" date="2021" name="Genome Biol. Evol.">
        <title>Complete Genome Sequencing of a Novel Gloeobacter Species from a Waterfall Cave in Mexico.</title>
        <authorList>
            <person name="Saw J.H."/>
            <person name="Cardona T."/>
            <person name="Montejano G."/>
        </authorList>
    </citation>
    <scope>NUCLEOTIDE SEQUENCE [LARGE SCALE GENOMIC DNA]</scope>
    <source>
        <strain evidence="1">MG652769</strain>
    </source>
</reference>
<name>A0ABY3PT98_9CYAN</name>
<evidence type="ECO:0000313" key="1">
    <source>
        <dbReference type="EMBL" id="UFP96906.1"/>
    </source>
</evidence>
<sequence length="158" mass="18331">MDGEADHLRNPWAKPNPIKRKHFRPEIIPLTIHWYLRYSLSYRQVEKVMEKLKARGRLSEIRTPRQVKYLNNLIEHDHCFIKWLTKPGLCFIPNLLNLSPFLRPILGGKQTGFGIKSWQALRGCESMNMICKGQMQGIAKGDIVAQARFVEFLFGLVA</sequence>